<comment type="function">
    <text evidence="9">Microtubule inner protein (MIP) part of the dynein-decorated doublet microtubules (DMTs) in cilia and flagellar axoneme. Forms filamentous polymers in the walls of ciliary and flagellar microtubules.</text>
</comment>
<sequence length="395" mass="46175">MKYSIHQWNQHNNAKIQHAQRARTIVEDLRDEAARALEETAKHTRNTQRAVTTRLDQRVQKVDHWQGEIENKLHELNNEIDTLLNLKDTVAEALKATVEPVKINRHCQALREQRTDVDNVHDVVEKDLAKEIDVILSSSDILSDCIDQITEQIRKNRSARYHLEKDQKDKLTAHRIDDEAQQLHNNSKNAQRRPMTAKVTLDGYSTPSQWQNFTEVNVAKAEKERDNSRDLRGVVEGILRRTTENMTEANRKTSFQFSERVKETKIAKKKMTNELDLVMKEVSELEKSILDLEQGIKAKEGSLMVCETRMEMRQGRPNYEYCVDQPHKQLRAENKEINENINRLVELLHGATVQMKDLKRQQLELQEEIKIKENTIYIDEVCCIAERESISFKFF</sequence>
<protein>
    <recommendedName>
        <fullName evidence="11">Tektin</fullName>
    </recommendedName>
</protein>
<dbReference type="InterPro" id="IPR000435">
    <property type="entry name" value="Tektins"/>
</dbReference>
<keyword evidence="7" id="KW-0206">Cytoskeleton</keyword>
<feature type="coiled-coil region" evidence="12">
    <location>
        <begin position="327"/>
        <end position="375"/>
    </location>
</feature>
<comment type="subunit">
    <text evidence="10">Microtubule inner protein component of sperm flagellar doublet microtubules.</text>
</comment>
<dbReference type="Pfam" id="PF03148">
    <property type="entry name" value="Tektin"/>
    <property type="match status" value="1"/>
</dbReference>
<evidence type="ECO:0000256" key="5">
    <source>
        <dbReference type="ARBA" id="ARBA00023054"/>
    </source>
</evidence>
<feature type="coiled-coil region" evidence="12">
    <location>
        <begin position="19"/>
        <end position="93"/>
    </location>
</feature>
<evidence type="ECO:0000256" key="8">
    <source>
        <dbReference type="ARBA" id="ARBA00023273"/>
    </source>
</evidence>
<reference evidence="13 14" key="1">
    <citation type="submission" date="2021-04" db="EMBL/GenBank/DDBJ databases">
        <authorList>
            <person name="Bliznina A."/>
        </authorList>
    </citation>
    <scope>NUCLEOTIDE SEQUENCE [LARGE SCALE GENOMIC DNA]</scope>
</reference>
<evidence type="ECO:0000256" key="1">
    <source>
        <dbReference type="ARBA" id="ARBA00004611"/>
    </source>
</evidence>
<comment type="similarity">
    <text evidence="2 11">Belongs to the tektin family.</text>
</comment>
<dbReference type="PANTHER" id="PTHR19960">
    <property type="entry name" value="TEKTIN"/>
    <property type="match status" value="1"/>
</dbReference>
<dbReference type="EMBL" id="OU015569">
    <property type="protein sequence ID" value="CAG5098697.1"/>
    <property type="molecule type" value="Genomic_DNA"/>
</dbReference>
<dbReference type="InterPro" id="IPR048256">
    <property type="entry name" value="Tektin-like"/>
</dbReference>
<keyword evidence="8 11" id="KW-0966">Cell projection</keyword>
<accession>A0ABN7SEB5</accession>
<evidence type="ECO:0000256" key="2">
    <source>
        <dbReference type="ARBA" id="ARBA00007209"/>
    </source>
</evidence>
<organism evidence="13 14">
    <name type="scientific">Oikopleura dioica</name>
    <name type="common">Tunicate</name>
    <dbReference type="NCBI Taxonomy" id="34765"/>
    <lineage>
        <taxon>Eukaryota</taxon>
        <taxon>Metazoa</taxon>
        <taxon>Chordata</taxon>
        <taxon>Tunicata</taxon>
        <taxon>Appendicularia</taxon>
        <taxon>Copelata</taxon>
        <taxon>Oikopleuridae</taxon>
        <taxon>Oikopleura</taxon>
    </lineage>
</organism>
<evidence type="ECO:0000256" key="4">
    <source>
        <dbReference type="ARBA" id="ARBA00022846"/>
    </source>
</evidence>
<keyword evidence="14" id="KW-1185">Reference proteome</keyword>
<dbReference type="PRINTS" id="PR00511">
    <property type="entry name" value="TEKTIN"/>
</dbReference>
<evidence type="ECO:0000256" key="3">
    <source>
        <dbReference type="ARBA" id="ARBA00022490"/>
    </source>
</evidence>
<evidence type="ECO:0000256" key="9">
    <source>
        <dbReference type="ARBA" id="ARBA00045224"/>
    </source>
</evidence>
<keyword evidence="4 11" id="KW-0282">Flagellum</keyword>
<evidence type="ECO:0000256" key="7">
    <source>
        <dbReference type="ARBA" id="ARBA00023212"/>
    </source>
</evidence>
<proteinExistence type="inferred from homology"/>
<gene>
    <name evidence="13" type="ORF">OKIOD_LOCUS7455</name>
</gene>
<dbReference type="PANTHER" id="PTHR19960:SF25">
    <property type="entry name" value="TEKTIN-1"/>
    <property type="match status" value="1"/>
</dbReference>
<evidence type="ECO:0000256" key="6">
    <source>
        <dbReference type="ARBA" id="ARBA00023069"/>
    </source>
</evidence>
<evidence type="ECO:0000256" key="12">
    <source>
        <dbReference type="SAM" id="Coils"/>
    </source>
</evidence>
<evidence type="ECO:0000256" key="11">
    <source>
        <dbReference type="RuleBase" id="RU367040"/>
    </source>
</evidence>
<evidence type="ECO:0000313" key="13">
    <source>
        <dbReference type="EMBL" id="CAG5098697.1"/>
    </source>
</evidence>
<name>A0ABN7SEB5_OIKDI</name>
<keyword evidence="3" id="KW-0963">Cytoplasm</keyword>
<keyword evidence="6 11" id="KW-0969">Cilium</keyword>
<evidence type="ECO:0000256" key="10">
    <source>
        <dbReference type="ARBA" id="ARBA00046435"/>
    </source>
</evidence>
<evidence type="ECO:0000313" key="14">
    <source>
        <dbReference type="Proteomes" id="UP001158576"/>
    </source>
</evidence>
<comment type="subcellular location">
    <subcellularLocation>
        <location evidence="11">Cytoplasm</location>
        <location evidence="11">Cytoskeleton</location>
        <location evidence="11">Cilium axoneme</location>
    </subcellularLocation>
    <subcellularLocation>
        <location evidence="1">Cytoplasm</location>
        <location evidence="1">Cytoskeleton</location>
        <location evidence="1">Flagellum axoneme</location>
    </subcellularLocation>
</comment>
<dbReference type="Proteomes" id="UP001158576">
    <property type="component" value="Chromosome XSR"/>
</dbReference>
<keyword evidence="5 12" id="KW-0175">Coiled coil</keyword>